<evidence type="ECO:0000313" key="1">
    <source>
        <dbReference type="EMBL" id="RNA39459.1"/>
    </source>
</evidence>
<evidence type="ECO:0000313" key="2">
    <source>
        <dbReference type="Proteomes" id="UP000276133"/>
    </source>
</evidence>
<organism evidence="1 2">
    <name type="scientific">Brachionus plicatilis</name>
    <name type="common">Marine rotifer</name>
    <name type="synonym">Brachionus muelleri</name>
    <dbReference type="NCBI Taxonomy" id="10195"/>
    <lineage>
        <taxon>Eukaryota</taxon>
        <taxon>Metazoa</taxon>
        <taxon>Spiralia</taxon>
        <taxon>Gnathifera</taxon>
        <taxon>Rotifera</taxon>
        <taxon>Eurotatoria</taxon>
        <taxon>Monogononta</taxon>
        <taxon>Pseudotrocha</taxon>
        <taxon>Ploima</taxon>
        <taxon>Brachionidae</taxon>
        <taxon>Brachionus</taxon>
    </lineage>
</organism>
<dbReference type="Proteomes" id="UP000276133">
    <property type="component" value="Unassembled WGS sequence"/>
</dbReference>
<protein>
    <submittedName>
        <fullName evidence="1">Uncharacterized protein</fullName>
    </submittedName>
</protein>
<accession>A0A3M7SUS7</accession>
<sequence>MAETKIKFKKFFLILIYVKDLHRKMRKKYTFFNLCIDKYQFCLIDIAYLAPLASISSLKLTVFFDKLAKVLLESSI</sequence>
<keyword evidence="2" id="KW-1185">Reference proteome</keyword>
<dbReference type="AlphaFoldDB" id="A0A3M7SUS7"/>
<name>A0A3M7SUS7_BRAPC</name>
<reference evidence="1 2" key="1">
    <citation type="journal article" date="2018" name="Sci. Rep.">
        <title>Genomic signatures of local adaptation to the degree of environmental predictability in rotifers.</title>
        <authorList>
            <person name="Franch-Gras L."/>
            <person name="Hahn C."/>
            <person name="Garcia-Roger E.M."/>
            <person name="Carmona M.J."/>
            <person name="Serra M."/>
            <person name="Gomez A."/>
        </authorList>
    </citation>
    <scope>NUCLEOTIDE SEQUENCE [LARGE SCALE GENOMIC DNA]</scope>
    <source>
        <strain evidence="1">HYR1</strain>
    </source>
</reference>
<dbReference type="EMBL" id="REGN01000749">
    <property type="protein sequence ID" value="RNA39459.1"/>
    <property type="molecule type" value="Genomic_DNA"/>
</dbReference>
<comment type="caution">
    <text evidence="1">The sequence shown here is derived from an EMBL/GenBank/DDBJ whole genome shotgun (WGS) entry which is preliminary data.</text>
</comment>
<gene>
    <name evidence="1" type="ORF">BpHYR1_039351</name>
</gene>
<proteinExistence type="predicted"/>